<dbReference type="AlphaFoldDB" id="A0A0G3HBN2"/>
<dbReference type="Gene3D" id="3.10.180.10">
    <property type="entry name" value="2,3-Dihydroxybiphenyl 1,2-Dioxygenase, domain 1"/>
    <property type="match status" value="2"/>
</dbReference>
<dbReference type="PATRIC" id="fig|1072256.5.peg.74"/>
<evidence type="ECO:0000313" key="2">
    <source>
        <dbReference type="EMBL" id="AKK10105.1"/>
    </source>
</evidence>
<name>A0A0G3HBN2_9CORY</name>
<proteinExistence type="predicted"/>
<sequence length="264" mass="28138">MPAFQALDGMPYWVELHTSQLGKARYFYQQLLGWTITAEPGGNLIARKEGLPVAGIVPGAASNTWVTYFLADDLDQSVRDVATAGGRVLSDPTPTSLGRIAVAADATGGLFGLIEPEGDERFVAAGEPGTAVWHDYSSTSNYTAAVAFYEELFDWATATFTEGDYSYTTALADGAAFAGLRDAHALFPSEVPSFWQSFLGVADVAECCRRAVELGGDVIRAPFDAEFGRLAIIADPAGATFTVCEVAPPVDEAELRESDDLFSL</sequence>
<feature type="domain" description="VOC" evidence="1">
    <location>
        <begin position="10"/>
        <end position="116"/>
    </location>
</feature>
<dbReference type="CDD" id="cd07247">
    <property type="entry name" value="SgaA_N_like"/>
    <property type="match status" value="2"/>
</dbReference>
<protein>
    <submittedName>
        <fullName evidence="2">Lactoylglutathione lyase family protein</fullName>
    </submittedName>
</protein>
<dbReference type="OrthoDB" id="9793039at2"/>
<dbReference type="GO" id="GO:0016829">
    <property type="term" value="F:lyase activity"/>
    <property type="evidence" value="ECO:0007669"/>
    <property type="project" value="UniProtKB-KW"/>
</dbReference>
<keyword evidence="3" id="KW-1185">Reference proteome</keyword>
<dbReference type="RefSeq" id="WP_047258759.1">
    <property type="nucleotide sequence ID" value="NZ_CP011546.1"/>
</dbReference>
<dbReference type="PROSITE" id="PS51819">
    <property type="entry name" value="VOC"/>
    <property type="match status" value="2"/>
</dbReference>
<dbReference type="STRING" id="1072256.CUTER_00380"/>
<dbReference type="InterPro" id="IPR004360">
    <property type="entry name" value="Glyas_Fos-R_dOase_dom"/>
</dbReference>
<accession>A0A0G3HBN2</accession>
<dbReference type="InterPro" id="IPR029068">
    <property type="entry name" value="Glyas_Bleomycin-R_OHBP_Dase"/>
</dbReference>
<dbReference type="Pfam" id="PF00903">
    <property type="entry name" value="Glyoxalase"/>
    <property type="match status" value="1"/>
</dbReference>
<dbReference type="InterPro" id="IPR037523">
    <property type="entry name" value="VOC_core"/>
</dbReference>
<dbReference type="InterPro" id="IPR041581">
    <property type="entry name" value="Glyoxalase_6"/>
</dbReference>
<reference evidence="3" key="2">
    <citation type="submission" date="2015-05" db="EMBL/GenBank/DDBJ databases">
        <title>Complete genome sequence of Corynebacterium uterequi DSM 45634, isolated from the uterus of a maiden mare.</title>
        <authorList>
            <person name="Ruckert C."/>
            <person name="Albersmeier A."/>
            <person name="Winkler A."/>
            <person name="Tauch A."/>
        </authorList>
    </citation>
    <scope>NUCLEOTIDE SEQUENCE [LARGE SCALE GENOMIC DNA]</scope>
    <source>
        <strain evidence="3">DSM 45634</strain>
    </source>
</reference>
<dbReference type="Pfam" id="PF18029">
    <property type="entry name" value="Glyoxalase_6"/>
    <property type="match status" value="1"/>
</dbReference>
<dbReference type="InterPro" id="IPR052164">
    <property type="entry name" value="Anthracycline_SecMetBiosynth"/>
</dbReference>
<reference evidence="2 3" key="1">
    <citation type="journal article" date="2015" name="Genome Announc.">
        <title>Virulence Factor Genes Detected in the Complete Genome Sequence of Corynebacterium uterequi DSM 45634, Isolated from the Uterus of a Maiden Mare.</title>
        <authorList>
            <person name="Ruckert C."/>
            <person name="Kriete M."/>
            <person name="Jaenicke S."/>
            <person name="Winkler A."/>
            <person name="Tauch A."/>
        </authorList>
    </citation>
    <scope>NUCLEOTIDE SEQUENCE [LARGE SCALE GENOMIC DNA]</scope>
    <source>
        <strain evidence="2 3">DSM 45634</strain>
    </source>
</reference>
<dbReference type="PANTHER" id="PTHR33993">
    <property type="entry name" value="GLYOXALASE-RELATED"/>
    <property type="match status" value="1"/>
</dbReference>
<feature type="domain" description="VOC" evidence="1">
    <location>
        <begin position="131"/>
        <end position="246"/>
    </location>
</feature>
<evidence type="ECO:0000259" key="1">
    <source>
        <dbReference type="PROSITE" id="PS51819"/>
    </source>
</evidence>
<organism evidence="2 3">
    <name type="scientific">Corynebacterium uterequi</name>
    <dbReference type="NCBI Taxonomy" id="1072256"/>
    <lineage>
        <taxon>Bacteria</taxon>
        <taxon>Bacillati</taxon>
        <taxon>Actinomycetota</taxon>
        <taxon>Actinomycetes</taxon>
        <taxon>Mycobacteriales</taxon>
        <taxon>Corynebacteriaceae</taxon>
        <taxon>Corynebacterium</taxon>
    </lineage>
</organism>
<evidence type="ECO:0000313" key="3">
    <source>
        <dbReference type="Proteomes" id="UP000035548"/>
    </source>
</evidence>
<dbReference type="Proteomes" id="UP000035548">
    <property type="component" value="Chromosome"/>
</dbReference>
<dbReference type="EMBL" id="CP011546">
    <property type="protein sequence ID" value="AKK10105.1"/>
    <property type="molecule type" value="Genomic_DNA"/>
</dbReference>
<gene>
    <name evidence="2" type="ORF">CUTER_00380</name>
</gene>
<keyword evidence="2" id="KW-0456">Lyase</keyword>
<dbReference type="PANTHER" id="PTHR33993:SF14">
    <property type="entry name" value="GB|AAF24581.1"/>
    <property type="match status" value="1"/>
</dbReference>
<dbReference type="KEGG" id="cut:CUTER_00380"/>
<dbReference type="SUPFAM" id="SSF54593">
    <property type="entry name" value="Glyoxalase/Bleomycin resistance protein/Dihydroxybiphenyl dioxygenase"/>
    <property type="match status" value="2"/>
</dbReference>